<dbReference type="GO" id="GO:0008239">
    <property type="term" value="F:dipeptidyl-peptidase activity"/>
    <property type="evidence" value="ECO:0007669"/>
    <property type="project" value="TreeGrafter"/>
</dbReference>
<protein>
    <submittedName>
        <fullName evidence="4">S9 family peptidase</fullName>
    </submittedName>
</protein>
<comment type="caution">
    <text evidence="4">The sequence shown here is derived from an EMBL/GenBank/DDBJ whole genome shotgun (WGS) entry which is preliminary data.</text>
</comment>
<evidence type="ECO:0000313" key="4">
    <source>
        <dbReference type="EMBL" id="RGU57511.1"/>
    </source>
</evidence>
<dbReference type="InterPro" id="IPR050278">
    <property type="entry name" value="Serine_Prot_S9B/DPPIV"/>
</dbReference>
<keyword evidence="1" id="KW-0732">Signal</keyword>
<feature type="domain" description="Dipeptidylpeptidase IV N-terminal" evidence="3">
    <location>
        <begin position="137"/>
        <end position="467"/>
    </location>
</feature>
<feature type="domain" description="Peptidase S9 prolyl oligopeptidase catalytic" evidence="2">
    <location>
        <begin position="557"/>
        <end position="746"/>
    </location>
</feature>
<dbReference type="Pfam" id="PF00326">
    <property type="entry name" value="Peptidase_S9"/>
    <property type="match status" value="1"/>
</dbReference>
<name>A0A412TVL1_9BACT</name>
<dbReference type="Pfam" id="PF00930">
    <property type="entry name" value="DPPIV_N"/>
    <property type="match status" value="1"/>
</dbReference>
<accession>A0A412TVL1</accession>
<evidence type="ECO:0000259" key="3">
    <source>
        <dbReference type="Pfam" id="PF00930"/>
    </source>
</evidence>
<feature type="signal peptide" evidence="1">
    <location>
        <begin position="1"/>
        <end position="31"/>
    </location>
</feature>
<evidence type="ECO:0000259" key="2">
    <source>
        <dbReference type="Pfam" id="PF00326"/>
    </source>
</evidence>
<dbReference type="AlphaFoldDB" id="A0A412TVL1"/>
<gene>
    <name evidence="4" type="ORF">DWW57_05985</name>
</gene>
<dbReference type="GO" id="GO:0008236">
    <property type="term" value="F:serine-type peptidase activity"/>
    <property type="evidence" value="ECO:0007669"/>
    <property type="project" value="InterPro"/>
</dbReference>
<evidence type="ECO:0000256" key="1">
    <source>
        <dbReference type="SAM" id="SignalP"/>
    </source>
</evidence>
<feature type="chain" id="PRO_5019089273" evidence="1">
    <location>
        <begin position="32"/>
        <end position="765"/>
    </location>
</feature>
<dbReference type="GO" id="GO:0006508">
    <property type="term" value="P:proteolysis"/>
    <property type="evidence" value="ECO:0007669"/>
    <property type="project" value="InterPro"/>
</dbReference>
<organism evidence="4 5">
    <name type="scientific">Odoribacter splanchnicus</name>
    <dbReference type="NCBI Taxonomy" id="28118"/>
    <lineage>
        <taxon>Bacteria</taxon>
        <taxon>Pseudomonadati</taxon>
        <taxon>Bacteroidota</taxon>
        <taxon>Bacteroidia</taxon>
        <taxon>Bacteroidales</taxon>
        <taxon>Odoribacteraceae</taxon>
        <taxon>Odoribacter</taxon>
    </lineage>
</organism>
<dbReference type="PANTHER" id="PTHR11731:SF193">
    <property type="entry name" value="DIPEPTIDYL PEPTIDASE 9"/>
    <property type="match status" value="1"/>
</dbReference>
<dbReference type="EMBL" id="QRYC01000005">
    <property type="protein sequence ID" value="RGU57511.1"/>
    <property type="molecule type" value="Genomic_DNA"/>
</dbReference>
<dbReference type="InterPro" id="IPR029058">
    <property type="entry name" value="AB_hydrolase_fold"/>
</dbReference>
<dbReference type="SUPFAM" id="SSF82171">
    <property type="entry name" value="DPP6 N-terminal domain-like"/>
    <property type="match status" value="1"/>
</dbReference>
<evidence type="ECO:0000313" key="5">
    <source>
        <dbReference type="Proteomes" id="UP000284243"/>
    </source>
</evidence>
<dbReference type="Gene3D" id="2.140.10.30">
    <property type="entry name" value="Dipeptidylpeptidase IV, N-terminal domain"/>
    <property type="match status" value="1"/>
</dbReference>
<proteinExistence type="predicted"/>
<dbReference type="PANTHER" id="PTHR11731">
    <property type="entry name" value="PROTEASE FAMILY S9B,C DIPEPTIDYL-PEPTIDASE IV-RELATED"/>
    <property type="match status" value="1"/>
</dbReference>
<dbReference type="InterPro" id="IPR001375">
    <property type="entry name" value="Peptidase_S9_cat"/>
</dbReference>
<dbReference type="InterPro" id="IPR002469">
    <property type="entry name" value="Peptidase_S9B_N"/>
</dbReference>
<reference evidence="4 5" key="1">
    <citation type="submission" date="2018-08" db="EMBL/GenBank/DDBJ databases">
        <title>A genome reference for cultivated species of the human gut microbiota.</title>
        <authorList>
            <person name="Zou Y."/>
            <person name="Xue W."/>
            <person name="Luo G."/>
        </authorList>
    </citation>
    <scope>NUCLEOTIDE SEQUENCE [LARGE SCALE GENOMIC DNA]</scope>
    <source>
        <strain evidence="4 5">AF16-14</strain>
    </source>
</reference>
<dbReference type="Proteomes" id="UP000284243">
    <property type="component" value="Unassembled WGS sequence"/>
</dbReference>
<dbReference type="Gene3D" id="3.40.50.1820">
    <property type="entry name" value="alpha/beta hydrolase"/>
    <property type="match status" value="1"/>
</dbReference>
<dbReference type="SUPFAM" id="SSF53474">
    <property type="entry name" value="alpha/beta-Hydrolases"/>
    <property type="match status" value="1"/>
</dbReference>
<sequence length="765" mass="88430">MIISRTQNVNMMKKILFFAFFCCAFFSYAQKADLKNCYKYSEENLKKYYHSLSVFPSWISGTDMFWYNYITPGGAKYYLVNPVRKKKLEMFDMEDMIGKLTQATGISFNIKDFRLGGLKFDEGDPYCFSFSKGGLDFHYNIRTRELKKLDPEQACRFYPPASPYWLKFSPDSSYSIYAYRHNLYLLNRQDTVPVQLTTDGEKYYSYSNQKDSDSDKNTTPNIVWAGNSKVFYCLRQDRRKVENCWVVDNLAEPRPKLRTYKFPMPGEKYVFTYDLHLFYPETCQHIVVNIDKYPDQEVRIVASDLENCPEDLYFTRKSRTCDKMDLCRVDTRTGDVFEVICETSMPYFTEQLFDCRILNGGEDIIWWSERTGWGQYYLYDKYGKLKNTITSGTFTACRISHLDKLKRRFIFEGYGREKGMDPAYRFFYRVNFDGSGLTLLTPGNGYHSIELSKQGNYLLDVYSRVDMAPVSVVRDMKGKEILPLEKADLSLLYSTGWREPQKIAVKSADGITDLYGVMYTPFDMDSTRKYPLVVYVYPGPQEDQVPQAFSMDDNGNQALAQLGLIVIHIGYRGGSMFRGKNFYNFGYGNLRDYPLADCKFAIEQLADRYAYIDRDRVGIYGHSGGGMMAAAAILTYPDFFKVAVAASGNYDNNIYTKWWGEMYHGVKMKVKKDADGIKKYIFESKIPTIMELAANLKGKLLLVTGDMDINVHPANTFRLANALIKADKLFDMMVIPGADHSIDSPYYFNLLRHYFAEHLLGGAIE</sequence>